<dbReference type="AlphaFoldDB" id="A0AAD4S5D7"/>
<gene>
    <name evidence="1" type="ORF">MKW98_000556</name>
</gene>
<name>A0AAD4S5D7_9MAGN</name>
<comment type="caution">
    <text evidence="1">The sequence shown here is derived from an EMBL/GenBank/DDBJ whole genome shotgun (WGS) entry which is preliminary data.</text>
</comment>
<reference evidence="1" key="1">
    <citation type="submission" date="2022-04" db="EMBL/GenBank/DDBJ databases">
        <title>A functionally conserved STORR gene fusion in Papaver species that diverged 16.8 million years ago.</title>
        <authorList>
            <person name="Catania T."/>
        </authorList>
    </citation>
    <scope>NUCLEOTIDE SEQUENCE</scope>
    <source>
        <strain evidence="1">S-188037</strain>
    </source>
</reference>
<accession>A0AAD4S5D7</accession>
<organism evidence="1 2">
    <name type="scientific">Papaver atlanticum</name>
    <dbReference type="NCBI Taxonomy" id="357466"/>
    <lineage>
        <taxon>Eukaryota</taxon>
        <taxon>Viridiplantae</taxon>
        <taxon>Streptophyta</taxon>
        <taxon>Embryophyta</taxon>
        <taxon>Tracheophyta</taxon>
        <taxon>Spermatophyta</taxon>
        <taxon>Magnoliopsida</taxon>
        <taxon>Ranunculales</taxon>
        <taxon>Papaveraceae</taxon>
        <taxon>Papaveroideae</taxon>
        <taxon>Papaver</taxon>
    </lineage>
</organism>
<sequence>MEKLIDLAIHGKGIYTNEYSKYLQDEIMGDPYSSLGSLNLEYPSTSSLEILEKLYPTQIFYKYYAKDLNPPSQVSRPTFDLGLGLN</sequence>
<evidence type="ECO:0000313" key="1">
    <source>
        <dbReference type="EMBL" id="KAI3861604.1"/>
    </source>
</evidence>
<protein>
    <submittedName>
        <fullName evidence="1">Uncharacterized protein</fullName>
    </submittedName>
</protein>
<evidence type="ECO:0000313" key="2">
    <source>
        <dbReference type="Proteomes" id="UP001202328"/>
    </source>
</evidence>
<dbReference type="EMBL" id="JAJJMB010014260">
    <property type="protein sequence ID" value="KAI3861604.1"/>
    <property type="molecule type" value="Genomic_DNA"/>
</dbReference>
<keyword evidence="2" id="KW-1185">Reference proteome</keyword>
<proteinExistence type="predicted"/>
<dbReference type="Proteomes" id="UP001202328">
    <property type="component" value="Unassembled WGS sequence"/>
</dbReference>